<comment type="caution">
    <text evidence="1">The sequence shown here is derived from an EMBL/GenBank/DDBJ whole genome shotgun (WGS) entry which is preliminary data.</text>
</comment>
<accession>A0A9C7PYS7</accession>
<reference evidence="1" key="2">
    <citation type="submission" date="2022-01" db="EMBL/GenBank/DDBJ databases">
        <authorList>
            <person name="Hirooka S."/>
            <person name="Miyagishima S.Y."/>
        </authorList>
    </citation>
    <scope>NUCLEOTIDE SEQUENCE</scope>
    <source>
        <strain evidence="1">NBRC 102759</strain>
    </source>
</reference>
<evidence type="ECO:0000313" key="1">
    <source>
        <dbReference type="EMBL" id="GJQ13278.1"/>
    </source>
</evidence>
<dbReference type="AlphaFoldDB" id="A0A9C7PYS7"/>
<keyword evidence="2" id="KW-1185">Reference proteome</keyword>
<gene>
    <name evidence="1" type="ORF">GpartN1_g5069.t1</name>
</gene>
<evidence type="ECO:0000313" key="2">
    <source>
        <dbReference type="Proteomes" id="UP001061958"/>
    </source>
</evidence>
<dbReference type="OrthoDB" id="10313128at2759"/>
<protein>
    <submittedName>
        <fullName evidence="1">Uncharacterized protein</fullName>
    </submittedName>
</protein>
<proteinExistence type="predicted"/>
<sequence>MCIGELVGIGKRRSQVNLNSIANLDEYSWTNSTERDADIWNSILQSTDMDSLDAPRDIESIRQLIRQVCRRRRPGRPPLYVISETGAELKNEEERKFMEKILKRRIRQNKAYRRRKERSAKLKATREINQEAVVECTVSETVSKTSEASMYYFGEQFLEQGNMISFVSEKNENCENGETQDTSISERVEKQETDTRVSLAEDECHQLRYLWEVEDQWKGVAVSSGSLMAIRLIFDKVRKTYLGLSMFLRDAYKSLSILPGHFDWRAACFIIGISSTSEQPGHSILQSLLHDQILLSEKGYFLMGPLEKSFALNSSVVRNEPQYLAVMNKAKERFVEYFLSKYFDINDYFFLQRATVKDIILSIYTNEKVNMDYCLKLIVENDIAKILDINLLNRCVHFFRYCAAPETLIAIFRKALHKSACSQSLLLETCTESKQLSMKTCDCADMMCPDSWEIEAIARLKSAIGEAYCNIGDEEKGEYLLRQAVDMCGFHNIIDSPVVVMPLLYLANLEKKRTFYSTAVEKLNTAINVLYRLGLRNSPFVTIALVSGVLLDVQLGNMNFIKDSIAVIEDLPMTKKIPEVNAFLGFLYQWQGKGDVAQQYFRTALEVIRQNESSRNISELYIKHCGVSNLESVLLEEIGEGCVEEKEDPETNVSISNCSQKEEQLRDDDFQDIPNCNDGIRSFCFDLGKIGKSLKKMLSFVFSDEDSCGYDNACIDDLLKDEEEKEILFNHPFFFA</sequence>
<dbReference type="EMBL" id="BQMJ01000042">
    <property type="protein sequence ID" value="GJQ13278.1"/>
    <property type="molecule type" value="Genomic_DNA"/>
</dbReference>
<dbReference type="Gene3D" id="1.25.40.10">
    <property type="entry name" value="Tetratricopeptide repeat domain"/>
    <property type="match status" value="1"/>
</dbReference>
<name>A0A9C7PYS7_9RHOD</name>
<dbReference type="SUPFAM" id="SSF48452">
    <property type="entry name" value="TPR-like"/>
    <property type="match status" value="1"/>
</dbReference>
<dbReference type="Proteomes" id="UP001061958">
    <property type="component" value="Unassembled WGS sequence"/>
</dbReference>
<reference evidence="1" key="1">
    <citation type="journal article" date="2022" name="Proc. Natl. Acad. Sci. U.S.A.">
        <title>Life cycle and functional genomics of the unicellular red alga Galdieria for elucidating algal and plant evolution and industrial use.</title>
        <authorList>
            <person name="Hirooka S."/>
            <person name="Itabashi T."/>
            <person name="Ichinose T.M."/>
            <person name="Onuma R."/>
            <person name="Fujiwara T."/>
            <person name="Yamashita S."/>
            <person name="Jong L.W."/>
            <person name="Tomita R."/>
            <person name="Iwane A.H."/>
            <person name="Miyagishima S.Y."/>
        </authorList>
    </citation>
    <scope>NUCLEOTIDE SEQUENCE</scope>
    <source>
        <strain evidence="1">NBRC 102759</strain>
    </source>
</reference>
<organism evidence="1 2">
    <name type="scientific">Galdieria partita</name>
    <dbReference type="NCBI Taxonomy" id="83374"/>
    <lineage>
        <taxon>Eukaryota</taxon>
        <taxon>Rhodophyta</taxon>
        <taxon>Bangiophyceae</taxon>
        <taxon>Galdieriales</taxon>
        <taxon>Galdieriaceae</taxon>
        <taxon>Galdieria</taxon>
    </lineage>
</organism>
<dbReference type="InterPro" id="IPR011990">
    <property type="entry name" value="TPR-like_helical_dom_sf"/>
</dbReference>